<evidence type="ECO:0008006" key="4">
    <source>
        <dbReference type="Google" id="ProtNLM"/>
    </source>
</evidence>
<sequence length="508" mass="56437">METLPDFSRIISSPPFTFLVGKDHAKLTIQSGLARHVSRPLDHLMNNGQTRESKHRITVLEDEEVEVFSAFTEYAYTGDYTVPVEKKEQPEQPAQPPTPSPPQLQPRPQTEAVSVSPLKHRALRALSTASFLPPPAPTPPPVDRPESKMLPQQEEPLMIEWENPFEGSIAQQQNSPAGPASNTPADETVEDSLLDSKDEPLLFPPRKLSKKDRKKTKKASATLFEETAAPVSLTPPSTPPFQHKDVKPEIDTDNNDADRDCAIETDPGDDIPPNASDWWDRPLSPGAEHPRHGYPRRPLHSASMIDTSFATQGISAPRKKGVSSWDEFADLEYFHQPSKPPVTSQPDVPYILFHAKLYVFATKYLISGLAQLCLKKLHRELLDYSLIPPSENEEGDLDETEANRFDAHARMFLDVLRYTYHKTNRFEPECQTSATLLRESELRKLVAQYAACKMRELALYSPAAIPVPSSPSHGPGSGVSVIAAPGGGLRELLDGIPELASDLVFRMM</sequence>
<feature type="region of interest" description="Disordered" evidence="1">
    <location>
        <begin position="86"/>
        <end position="299"/>
    </location>
</feature>
<dbReference type="GeneID" id="70248396"/>
<feature type="compositionally biased region" description="Pro residues" evidence="1">
    <location>
        <begin position="132"/>
        <end position="142"/>
    </location>
</feature>
<dbReference type="AlphaFoldDB" id="A0AAD4KW06"/>
<gene>
    <name evidence="2" type="ORF">BGW36DRAFT_395960</name>
</gene>
<organism evidence="2 3">
    <name type="scientific">Talaromyces proteolyticus</name>
    <dbReference type="NCBI Taxonomy" id="1131652"/>
    <lineage>
        <taxon>Eukaryota</taxon>
        <taxon>Fungi</taxon>
        <taxon>Dikarya</taxon>
        <taxon>Ascomycota</taxon>
        <taxon>Pezizomycotina</taxon>
        <taxon>Eurotiomycetes</taxon>
        <taxon>Eurotiomycetidae</taxon>
        <taxon>Eurotiales</taxon>
        <taxon>Trichocomaceae</taxon>
        <taxon>Talaromyces</taxon>
        <taxon>Talaromyces sect. Bacilispori</taxon>
    </lineage>
</organism>
<evidence type="ECO:0000256" key="1">
    <source>
        <dbReference type="SAM" id="MobiDB-lite"/>
    </source>
</evidence>
<evidence type="ECO:0000313" key="2">
    <source>
        <dbReference type="EMBL" id="KAH8701020.1"/>
    </source>
</evidence>
<proteinExistence type="predicted"/>
<name>A0AAD4KW06_9EURO</name>
<keyword evidence="3" id="KW-1185">Reference proteome</keyword>
<dbReference type="PANTHER" id="PTHR47843:SF2">
    <property type="entry name" value="BTB DOMAIN-CONTAINING PROTEIN"/>
    <property type="match status" value="1"/>
</dbReference>
<dbReference type="Proteomes" id="UP001201262">
    <property type="component" value="Unassembled WGS sequence"/>
</dbReference>
<reference evidence="2" key="1">
    <citation type="submission" date="2021-12" db="EMBL/GenBank/DDBJ databases">
        <title>Convergent genome expansion in fungi linked to evolution of root-endophyte symbiosis.</title>
        <authorList>
            <consortium name="DOE Joint Genome Institute"/>
            <person name="Ke Y.-H."/>
            <person name="Bonito G."/>
            <person name="Liao H.-L."/>
            <person name="Looney B."/>
            <person name="Rojas-Flechas A."/>
            <person name="Nash J."/>
            <person name="Hameed K."/>
            <person name="Schadt C."/>
            <person name="Martin F."/>
            <person name="Crous P.W."/>
            <person name="Miettinen O."/>
            <person name="Magnuson J.K."/>
            <person name="Labbe J."/>
            <person name="Jacobson D."/>
            <person name="Doktycz M.J."/>
            <person name="Veneault-Fourrey C."/>
            <person name="Kuo A."/>
            <person name="Mondo S."/>
            <person name="Calhoun S."/>
            <person name="Riley R."/>
            <person name="Ohm R."/>
            <person name="LaButti K."/>
            <person name="Andreopoulos B."/>
            <person name="Pangilinan J."/>
            <person name="Nolan M."/>
            <person name="Tritt A."/>
            <person name="Clum A."/>
            <person name="Lipzen A."/>
            <person name="Daum C."/>
            <person name="Barry K."/>
            <person name="Grigoriev I.V."/>
            <person name="Vilgalys R."/>
        </authorList>
    </citation>
    <scope>NUCLEOTIDE SEQUENCE</scope>
    <source>
        <strain evidence="2">PMI_201</strain>
    </source>
</reference>
<protein>
    <recommendedName>
        <fullName evidence="4">BTB domain-containing protein</fullName>
    </recommendedName>
</protein>
<dbReference type="RefSeq" id="XP_046074726.1">
    <property type="nucleotide sequence ID" value="XM_046218109.1"/>
</dbReference>
<dbReference type="PANTHER" id="PTHR47843">
    <property type="entry name" value="BTB DOMAIN-CONTAINING PROTEIN-RELATED"/>
    <property type="match status" value="1"/>
</dbReference>
<accession>A0AAD4KW06</accession>
<dbReference type="EMBL" id="JAJTJA010000004">
    <property type="protein sequence ID" value="KAH8701020.1"/>
    <property type="molecule type" value="Genomic_DNA"/>
</dbReference>
<feature type="compositionally biased region" description="Polar residues" evidence="1">
    <location>
        <begin position="169"/>
        <end position="185"/>
    </location>
</feature>
<comment type="caution">
    <text evidence="2">The sequence shown here is derived from an EMBL/GenBank/DDBJ whole genome shotgun (WGS) entry which is preliminary data.</text>
</comment>
<feature type="compositionally biased region" description="Basic and acidic residues" evidence="1">
    <location>
        <begin position="242"/>
        <end position="262"/>
    </location>
</feature>
<feature type="compositionally biased region" description="Basic residues" evidence="1">
    <location>
        <begin position="207"/>
        <end position="218"/>
    </location>
</feature>
<feature type="compositionally biased region" description="Pro residues" evidence="1">
    <location>
        <begin position="93"/>
        <end position="105"/>
    </location>
</feature>
<evidence type="ECO:0000313" key="3">
    <source>
        <dbReference type="Proteomes" id="UP001201262"/>
    </source>
</evidence>